<comment type="caution">
    <text evidence="1">The sequence shown here is derived from an EMBL/GenBank/DDBJ whole genome shotgun (WGS) entry which is preliminary data.</text>
</comment>
<dbReference type="Proteomes" id="UP000295217">
    <property type="component" value="Unassembled WGS sequence"/>
</dbReference>
<evidence type="ECO:0000313" key="2">
    <source>
        <dbReference type="Proteomes" id="UP000295217"/>
    </source>
</evidence>
<dbReference type="AlphaFoldDB" id="A0A4R5ADJ2"/>
<keyword evidence="2" id="KW-1185">Reference proteome</keyword>
<proteinExistence type="predicted"/>
<name>A0A4R5ADJ2_9ACTN</name>
<evidence type="ECO:0000313" key="1">
    <source>
        <dbReference type="EMBL" id="TDD70513.1"/>
    </source>
</evidence>
<protein>
    <submittedName>
        <fullName evidence="1">Uncharacterized protein</fullName>
    </submittedName>
</protein>
<reference evidence="1 2" key="1">
    <citation type="submission" date="2019-02" db="EMBL/GenBank/DDBJ databases">
        <title>Draft genome sequences of novel Actinobacteria.</title>
        <authorList>
            <person name="Sahin N."/>
            <person name="Ay H."/>
            <person name="Saygin H."/>
        </authorList>
    </citation>
    <scope>NUCLEOTIDE SEQUENCE [LARGE SCALE GENOMIC DNA]</scope>
    <source>
        <strain evidence="1 2">8K307</strain>
    </source>
</reference>
<organism evidence="1 2">
    <name type="scientific">Jiangella aurantiaca</name>
    <dbReference type="NCBI Taxonomy" id="2530373"/>
    <lineage>
        <taxon>Bacteria</taxon>
        <taxon>Bacillati</taxon>
        <taxon>Actinomycetota</taxon>
        <taxon>Actinomycetes</taxon>
        <taxon>Jiangellales</taxon>
        <taxon>Jiangellaceae</taxon>
        <taxon>Jiangella</taxon>
    </lineage>
</organism>
<sequence>MTLPPTPSSCSGAVGAVLLRGEHEHWRASRRRAHLHRDHPELARRLVWGADYRFGEWILVEPALAVHGPRRLRRLDRRNRTPR</sequence>
<dbReference type="OrthoDB" id="3259960at2"/>
<gene>
    <name evidence="1" type="ORF">E1262_09755</name>
</gene>
<dbReference type="EMBL" id="SMLB01000009">
    <property type="protein sequence ID" value="TDD70513.1"/>
    <property type="molecule type" value="Genomic_DNA"/>
</dbReference>
<dbReference type="RefSeq" id="WP_132102934.1">
    <property type="nucleotide sequence ID" value="NZ_SMLB01000009.1"/>
</dbReference>
<accession>A0A4R5ADJ2</accession>